<evidence type="ECO:0000313" key="1">
    <source>
        <dbReference type="EMBL" id="KAK3246482.1"/>
    </source>
</evidence>
<sequence>MLLPIEAFADYILSLGLDEFVGREKEITGLDLRVMAMWSILALPNETDSRGYTLAFGDFFEALCRVADVLSLPALSTLPVESSNLLTFLDSKSLAELLLIRRPSFGISRERTRPLSEKLESLMDVMFTKVSPLYSGMSYLDQNTVTKIVEKMQGIT</sequence>
<accession>A0AAE0C141</accession>
<keyword evidence="2" id="KW-1185">Reference proteome</keyword>
<evidence type="ECO:0000313" key="2">
    <source>
        <dbReference type="Proteomes" id="UP001190700"/>
    </source>
</evidence>
<reference evidence="1 2" key="1">
    <citation type="journal article" date="2015" name="Genome Biol. Evol.">
        <title>Comparative Genomics of a Bacterivorous Green Alga Reveals Evolutionary Causalities and Consequences of Phago-Mixotrophic Mode of Nutrition.</title>
        <authorList>
            <person name="Burns J.A."/>
            <person name="Paasch A."/>
            <person name="Narechania A."/>
            <person name="Kim E."/>
        </authorList>
    </citation>
    <scope>NUCLEOTIDE SEQUENCE [LARGE SCALE GENOMIC DNA]</scope>
    <source>
        <strain evidence="1 2">PLY_AMNH</strain>
    </source>
</reference>
<dbReference type="Proteomes" id="UP001190700">
    <property type="component" value="Unassembled WGS sequence"/>
</dbReference>
<dbReference type="AlphaFoldDB" id="A0AAE0C141"/>
<gene>
    <name evidence="1" type="ORF">CYMTET_43983</name>
</gene>
<comment type="caution">
    <text evidence="1">The sequence shown here is derived from an EMBL/GenBank/DDBJ whole genome shotgun (WGS) entry which is preliminary data.</text>
</comment>
<proteinExistence type="predicted"/>
<protein>
    <submittedName>
        <fullName evidence="1">Uncharacterized protein</fullName>
    </submittedName>
</protein>
<name>A0AAE0C141_9CHLO</name>
<dbReference type="EMBL" id="LGRX02029764">
    <property type="protein sequence ID" value="KAK3246482.1"/>
    <property type="molecule type" value="Genomic_DNA"/>
</dbReference>
<organism evidence="1 2">
    <name type="scientific">Cymbomonas tetramitiformis</name>
    <dbReference type="NCBI Taxonomy" id="36881"/>
    <lineage>
        <taxon>Eukaryota</taxon>
        <taxon>Viridiplantae</taxon>
        <taxon>Chlorophyta</taxon>
        <taxon>Pyramimonadophyceae</taxon>
        <taxon>Pyramimonadales</taxon>
        <taxon>Pyramimonadaceae</taxon>
        <taxon>Cymbomonas</taxon>
    </lineage>
</organism>